<dbReference type="InterPro" id="IPR032675">
    <property type="entry name" value="LRR_dom_sf"/>
</dbReference>
<dbReference type="AlphaFoldDB" id="A0ABD3GKU4"/>
<dbReference type="Gene3D" id="3.80.10.10">
    <property type="entry name" value="Ribonuclease Inhibitor"/>
    <property type="match status" value="1"/>
</dbReference>
<dbReference type="EMBL" id="JBJQOH010000007">
    <property type="protein sequence ID" value="KAL3678772.1"/>
    <property type="molecule type" value="Genomic_DNA"/>
</dbReference>
<accession>A0ABD3GKU4</accession>
<evidence type="ECO:0000313" key="1">
    <source>
        <dbReference type="EMBL" id="KAL3678772.1"/>
    </source>
</evidence>
<sequence>MSPLVSPRTYDLSGVFDEVDIVAHAGTFLTGRTFYRIRLVKAALVVKGTMVKRGRDTDERSVLVETLRAVCSDTTEHKLLLIDDVPGSLSFEDWASVFSTLRYDQSSFEAISVLCTGMMFCAFCCQIGYVLAESSTLEILWFGDLLDPYYPVDSPSTCDIPSSQPRISDEVVKTISEGLVQSRSLRGLGLSTLMLEREFADVLKSAFTANVQNTSLEWIDLPAHLERLDMVLEALLLSNSYKNLKTTNTSSEMLERFTHLKSLQLSVAWTEEDCKADTDQISFLCRSLQSADSVESISILGSKEILENFYPSFFRCLQHKRRLKGLSLDGILWKGEVFSCLMDLLHVNIYLEEVELLNGEWTAGISVIVQAALRRNREQAACFSTLRDAELPFEEGRAARVFLCGQPHAGTHTNHVKLPKIEVLFLY</sequence>
<protein>
    <submittedName>
        <fullName evidence="1">Uncharacterized protein</fullName>
    </submittedName>
</protein>
<dbReference type="SUPFAM" id="SSF52047">
    <property type="entry name" value="RNI-like"/>
    <property type="match status" value="1"/>
</dbReference>
<proteinExistence type="predicted"/>
<dbReference type="PANTHER" id="PTHR47679:SF1">
    <property type="entry name" value="PROTEIN TORNADO 1"/>
    <property type="match status" value="1"/>
</dbReference>
<organism evidence="1 2">
    <name type="scientific">Riccia sorocarpa</name>
    <dbReference type="NCBI Taxonomy" id="122646"/>
    <lineage>
        <taxon>Eukaryota</taxon>
        <taxon>Viridiplantae</taxon>
        <taxon>Streptophyta</taxon>
        <taxon>Embryophyta</taxon>
        <taxon>Marchantiophyta</taxon>
        <taxon>Marchantiopsida</taxon>
        <taxon>Marchantiidae</taxon>
        <taxon>Marchantiales</taxon>
        <taxon>Ricciaceae</taxon>
        <taxon>Riccia</taxon>
    </lineage>
</organism>
<reference evidence="1 2" key="1">
    <citation type="submission" date="2024-09" db="EMBL/GenBank/DDBJ databases">
        <title>Chromosome-scale assembly of Riccia sorocarpa.</title>
        <authorList>
            <person name="Paukszto L."/>
        </authorList>
    </citation>
    <scope>NUCLEOTIDE SEQUENCE [LARGE SCALE GENOMIC DNA]</scope>
    <source>
        <strain evidence="1">LP-2024</strain>
        <tissue evidence="1">Aerial parts of the thallus</tissue>
    </source>
</reference>
<name>A0ABD3GKU4_9MARC</name>
<evidence type="ECO:0000313" key="2">
    <source>
        <dbReference type="Proteomes" id="UP001633002"/>
    </source>
</evidence>
<comment type="caution">
    <text evidence="1">The sequence shown here is derived from an EMBL/GenBank/DDBJ whole genome shotgun (WGS) entry which is preliminary data.</text>
</comment>
<keyword evidence="2" id="KW-1185">Reference proteome</keyword>
<dbReference type="PANTHER" id="PTHR47679">
    <property type="entry name" value="PROTEIN TORNADO 1"/>
    <property type="match status" value="1"/>
</dbReference>
<dbReference type="Proteomes" id="UP001633002">
    <property type="component" value="Unassembled WGS sequence"/>
</dbReference>
<gene>
    <name evidence="1" type="ORF">R1sor_021728</name>
</gene>